<dbReference type="InterPro" id="IPR027256">
    <property type="entry name" value="P-typ_ATPase_IB"/>
</dbReference>
<evidence type="ECO:0000256" key="10">
    <source>
        <dbReference type="RuleBase" id="RU362081"/>
    </source>
</evidence>
<dbReference type="PANTHER" id="PTHR48085:SF5">
    <property type="entry name" value="CADMIUM_ZINC-TRANSPORTING ATPASE HMA4-RELATED"/>
    <property type="match status" value="1"/>
</dbReference>
<dbReference type="InterPro" id="IPR001757">
    <property type="entry name" value="P_typ_ATPase"/>
</dbReference>
<keyword evidence="10" id="KW-0067">ATP-binding</keyword>
<dbReference type="PROSITE" id="PS00154">
    <property type="entry name" value="ATPASE_E1_E2"/>
    <property type="match status" value="1"/>
</dbReference>
<keyword evidence="10" id="KW-1003">Cell membrane</keyword>
<evidence type="ECO:0000256" key="5">
    <source>
        <dbReference type="ARBA" id="ARBA00022967"/>
    </source>
</evidence>
<dbReference type="SUPFAM" id="SSF81653">
    <property type="entry name" value="Calcium ATPase, transduction domain A"/>
    <property type="match status" value="1"/>
</dbReference>
<keyword evidence="14" id="KW-1185">Reference proteome</keyword>
<sequence length="861" mass="90701">MSKKTIAIHAPAAHQGDGCCNGHHTHDGAGRGHEHGHEHGHAHSHAHAHAHAQKHQHGHNHEHEHKHEHKHKHKHEHEHEHEHEHAHGHGAGTACCHGAAGTAASSAAAEPPIAVEAGMTLTRIRIGQMDCPTEEALLRKKLGGMEGVRDMHFDLMRRVLSVVHGEGMQEQVLAGVRAVGMTPELLAGQAPAAAPAVERPRWKLLAAAGVLAALAEAAHFAGLPEAVAAVLAAASVLACGLNTYRKGWIAVRNGNLNINALMSIAVTGAALIGQWPEAAMVMFLFNVAEHIEARSLDRARKAVRGLLELAPPSATRREPDGTWREVPAAELAAGDIVRVRPGERIAADGVVVDGRSAVDQSAITGESLPADKAAGDTVYAATVNAEGSFDYRVTAAAQDTTLARIIHAVEQAAASRAPMQRFIDRFSRVYTPTVVGIALLAACLPPLAWGQPWHEAVYRALALLIIACPCALVISTPVSIVSGLTAASRRGILVKGGVYLENGRKLRWLAFDKTGTLTHGQPALTDLMDIDGDGAPRAAAPSAPDDATRPAAPWTGVAQDTVRLAASLAARSDHPVSRAIARDLGETALHEVEDFSALPGRGTRGRIGGNQYHMGNRRLLREQGWETPALARALDALEAQGKTAVALCGEDGARAVAAVADTVRPHSRAAIDALHRLGVRTLMLSGDNVAAVRAIAAQLGIDDARGDQLPEDKLAALETRMRDGLVGMAGDGINDAPALARADIGFAMGAAGTGTAIETADVALMDDDPRKIAEFVELSRATHRVLVQNIVLALGIKAIFLVLALSGMATLWMAVFADVGTSLLVVANGMRLLRARGTGGRTARARRTNESEPLLTRPTSQ</sequence>
<dbReference type="InterPro" id="IPR044492">
    <property type="entry name" value="P_typ_ATPase_HD_dom"/>
</dbReference>
<dbReference type="InterPro" id="IPR036412">
    <property type="entry name" value="HAD-like_sf"/>
</dbReference>
<dbReference type="NCBIfam" id="TIGR01525">
    <property type="entry name" value="ATPase-IB_hvy"/>
    <property type="match status" value="1"/>
</dbReference>
<evidence type="ECO:0000256" key="2">
    <source>
        <dbReference type="ARBA" id="ARBA00006024"/>
    </source>
</evidence>
<evidence type="ECO:0000256" key="4">
    <source>
        <dbReference type="ARBA" id="ARBA00022723"/>
    </source>
</evidence>
<keyword evidence="4 10" id="KW-0479">Metal-binding</keyword>
<feature type="region of interest" description="Disordered" evidence="11">
    <location>
        <begin position="1"/>
        <end position="94"/>
    </location>
</feature>
<feature type="transmembrane region" description="Helical" evidence="10">
    <location>
        <begin position="811"/>
        <end position="833"/>
    </location>
</feature>
<gene>
    <name evidence="13" type="ORF">BAU06_11115</name>
</gene>
<evidence type="ECO:0000256" key="7">
    <source>
        <dbReference type="ARBA" id="ARBA00023136"/>
    </source>
</evidence>
<dbReference type="Gene3D" id="2.70.150.10">
    <property type="entry name" value="Calcium-transporting ATPase, cytoplasmic transduction domain A"/>
    <property type="match status" value="1"/>
</dbReference>
<feature type="region of interest" description="Disordered" evidence="11">
    <location>
        <begin position="838"/>
        <end position="861"/>
    </location>
</feature>
<dbReference type="SFLD" id="SFLDS00003">
    <property type="entry name" value="Haloacid_Dehalogenase"/>
    <property type="match status" value="1"/>
</dbReference>
<dbReference type="Gene3D" id="3.40.50.1000">
    <property type="entry name" value="HAD superfamily/HAD-like"/>
    <property type="match status" value="1"/>
</dbReference>
<dbReference type="Pfam" id="PF00122">
    <property type="entry name" value="E1-E2_ATPase"/>
    <property type="match status" value="1"/>
</dbReference>
<organism evidence="13 14">
    <name type="scientific">Bordetella bronchialis</name>
    <dbReference type="NCBI Taxonomy" id="463025"/>
    <lineage>
        <taxon>Bacteria</taxon>
        <taxon>Pseudomonadati</taxon>
        <taxon>Pseudomonadota</taxon>
        <taxon>Betaproteobacteria</taxon>
        <taxon>Burkholderiales</taxon>
        <taxon>Alcaligenaceae</taxon>
        <taxon>Bordetella</taxon>
    </lineage>
</organism>
<dbReference type="PRINTS" id="PR00119">
    <property type="entry name" value="CATATPASE"/>
</dbReference>
<protein>
    <recommendedName>
        <fullName evidence="8">P-type Zn(2+) transporter</fullName>
        <ecNumber evidence="8">7.2.2.12</ecNumber>
    </recommendedName>
</protein>
<name>A0ABM6CRV0_9BORD</name>
<accession>A0ABM6CRV0</accession>
<evidence type="ECO:0000256" key="11">
    <source>
        <dbReference type="SAM" id="MobiDB-lite"/>
    </source>
</evidence>
<dbReference type="InterPro" id="IPR023298">
    <property type="entry name" value="ATPase_P-typ_TM_dom_sf"/>
</dbReference>
<dbReference type="NCBIfam" id="TIGR01494">
    <property type="entry name" value="ATPase_P-type"/>
    <property type="match status" value="2"/>
</dbReference>
<evidence type="ECO:0000259" key="12">
    <source>
        <dbReference type="Pfam" id="PF00122"/>
    </source>
</evidence>
<keyword evidence="3 10" id="KW-0812">Transmembrane</keyword>
<feature type="compositionally biased region" description="Basic and acidic residues" evidence="11">
    <location>
        <begin position="77"/>
        <end position="87"/>
    </location>
</feature>
<keyword evidence="10" id="KW-0547">Nucleotide-binding</keyword>
<comment type="catalytic activity">
    <reaction evidence="9">
        <text>Zn(2+)(in) + ATP + H2O = Zn(2+)(out) + ADP + phosphate + H(+)</text>
        <dbReference type="Rhea" id="RHEA:20621"/>
        <dbReference type="ChEBI" id="CHEBI:15377"/>
        <dbReference type="ChEBI" id="CHEBI:15378"/>
        <dbReference type="ChEBI" id="CHEBI:29105"/>
        <dbReference type="ChEBI" id="CHEBI:30616"/>
        <dbReference type="ChEBI" id="CHEBI:43474"/>
        <dbReference type="ChEBI" id="CHEBI:456216"/>
        <dbReference type="EC" id="7.2.2.12"/>
    </reaction>
</comment>
<keyword evidence="5" id="KW-1278">Translocase</keyword>
<evidence type="ECO:0000313" key="13">
    <source>
        <dbReference type="EMBL" id="ANN66757.1"/>
    </source>
</evidence>
<feature type="compositionally biased region" description="Basic residues" evidence="11">
    <location>
        <begin position="42"/>
        <end position="58"/>
    </location>
</feature>
<keyword evidence="7 10" id="KW-0472">Membrane</keyword>
<evidence type="ECO:0000313" key="14">
    <source>
        <dbReference type="Proteomes" id="UP000091897"/>
    </source>
</evidence>
<dbReference type="SUPFAM" id="SSF55008">
    <property type="entry name" value="HMA, heavy metal-associated domain"/>
    <property type="match status" value="1"/>
</dbReference>
<evidence type="ECO:0000256" key="6">
    <source>
        <dbReference type="ARBA" id="ARBA00022989"/>
    </source>
</evidence>
<dbReference type="InterPro" id="IPR018303">
    <property type="entry name" value="ATPase_P-typ_P_site"/>
</dbReference>
<dbReference type="Gene3D" id="3.40.1110.10">
    <property type="entry name" value="Calcium-transporting ATPase, cytoplasmic domain N"/>
    <property type="match status" value="1"/>
</dbReference>
<evidence type="ECO:0000256" key="3">
    <source>
        <dbReference type="ARBA" id="ARBA00022692"/>
    </source>
</evidence>
<comment type="subcellular location">
    <subcellularLocation>
        <location evidence="10">Cell membrane</location>
    </subcellularLocation>
    <subcellularLocation>
        <location evidence="1">Membrane</location>
    </subcellularLocation>
</comment>
<reference evidence="13 14" key="1">
    <citation type="submission" date="2016-06" db="EMBL/GenBank/DDBJ databases">
        <title>Complete genome sequences of Bordetella bronchialis and Bordetella flabilis.</title>
        <authorList>
            <person name="LiPuma J.J."/>
            <person name="Spilker T."/>
        </authorList>
    </citation>
    <scope>NUCLEOTIDE SEQUENCE [LARGE SCALE GENOMIC DNA]</scope>
    <source>
        <strain evidence="13 14">AU3182</strain>
    </source>
</reference>
<evidence type="ECO:0000256" key="9">
    <source>
        <dbReference type="ARBA" id="ARBA00047308"/>
    </source>
</evidence>
<evidence type="ECO:0000256" key="8">
    <source>
        <dbReference type="ARBA" id="ARBA00039097"/>
    </source>
</evidence>
<dbReference type="InterPro" id="IPR051014">
    <property type="entry name" value="Cation_Transport_ATPase_IB"/>
</dbReference>
<dbReference type="PANTHER" id="PTHR48085">
    <property type="entry name" value="CADMIUM/ZINC-TRANSPORTING ATPASE HMA2-RELATED"/>
    <property type="match status" value="1"/>
</dbReference>
<keyword evidence="6 10" id="KW-1133">Transmembrane helix</keyword>
<dbReference type="EC" id="7.2.2.12" evidence="8"/>
<feature type="transmembrane region" description="Helical" evidence="10">
    <location>
        <begin position="429"/>
        <end position="449"/>
    </location>
</feature>
<comment type="similarity">
    <text evidence="2 10">Belongs to the cation transport ATPase (P-type) (TC 3.A.3) family. Type IB subfamily.</text>
</comment>
<dbReference type="InterPro" id="IPR036163">
    <property type="entry name" value="HMA_dom_sf"/>
</dbReference>
<proteinExistence type="inferred from homology"/>
<dbReference type="InterPro" id="IPR059000">
    <property type="entry name" value="ATPase_P-type_domA"/>
</dbReference>
<feature type="transmembrane region" description="Helical" evidence="10">
    <location>
        <begin position="785"/>
        <end position="805"/>
    </location>
</feature>
<feature type="compositionally biased region" description="Basic residues" evidence="11">
    <location>
        <begin position="66"/>
        <end position="76"/>
    </location>
</feature>
<feature type="compositionally biased region" description="Basic and acidic residues" evidence="11">
    <location>
        <begin position="24"/>
        <end position="41"/>
    </location>
</feature>
<dbReference type="RefSeq" id="WP_066348850.1">
    <property type="nucleotide sequence ID" value="NZ_CBCSFJ010000038.1"/>
</dbReference>
<evidence type="ECO:0000256" key="1">
    <source>
        <dbReference type="ARBA" id="ARBA00004370"/>
    </source>
</evidence>
<dbReference type="Pfam" id="PF00702">
    <property type="entry name" value="Hydrolase"/>
    <property type="match status" value="1"/>
</dbReference>
<dbReference type="InterPro" id="IPR023214">
    <property type="entry name" value="HAD_sf"/>
</dbReference>
<dbReference type="PRINTS" id="PR00941">
    <property type="entry name" value="CDATPASE"/>
</dbReference>
<dbReference type="InterPro" id="IPR023299">
    <property type="entry name" value="ATPase_P-typ_cyto_dom_N"/>
</dbReference>
<feature type="transmembrane region" description="Helical" evidence="10">
    <location>
        <begin position="461"/>
        <end position="487"/>
    </location>
</feature>
<feature type="domain" description="P-type ATPase A" evidence="12">
    <location>
        <begin position="308"/>
        <end position="410"/>
    </location>
</feature>
<dbReference type="SFLD" id="SFLDG00002">
    <property type="entry name" value="C1.7:_P-type_atpase_like"/>
    <property type="match status" value="1"/>
</dbReference>
<dbReference type="SUPFAM" id="SSF56784">
    <property type="entry name" value="HAD-like"/>
    <property type="match status" value="1"/>
</dbReference>
<dbReference type="SFLD" id="SFLDF00027">
    <property type="entry name" value="p-type_atpase"/>
    <property type="match status" value="1"/>
</dbReference>
<dbReference type="InterPro" id="IPR008250">
    <property type="entry name" value="ATPase_P-typ_transduc_dom_A_sf"/>
</dbReference>
<dbReference type="EMBL" id="CP016170">
    <property type="protein sequence ID" value="ANN66757.1"/>
    <property type="molecule type" value="Genomic_DNA"/>
</dbReference>
<dbReference type="Proteomes" id="UP000091897">
    <property type="component" value="Chromosome"/>
</dbReference>
<dbReference type="SUPFAM" id="SSF81665">
    <property type="entry name" value="Calcium ATPase, transmembrane domain M"/>
    <property type="match status" value="1"/>
</dbReference>